<keyword evidence="1" id="KW-0812">Transmembrane</keyword>
<dbReference type="EMBL" id="CM002910">
    <property type="protein sequence ID" value="KMY90258.1"/>
    <property type="molecule type" value="Genomic_DNA"/>
</dbReference>
<accession>A0A0J9R2E4</accession>
<reference evidence="2" key="3">
    <citation type="submission" date="2015-04" db="EMBL/GenBank/DDBJ databases">
        <authorList>
            <consortium name="FlyBase"/>
        </authorList>
    </citation>
    <scope>NUCLEOTIDE SEQUENCE</scope>
    <source>
        <strain evidence="2">W501</strain>
    </source>
</reference>
<dbReference type="KEGG" id="dsi:Dsimw501_GD29479"/>
<protein>
    <submittedName>
        <fullName evidence="2">Uncharacterized protein</fullName>
    </submittedName>
</protein>
<gene>
    <name evidence="2" type="primary">Dsim\GD29479</name>
    <name evidence="2" type="ORF">Dsimw501_GD29479</name>
</gene>
<proteinExistence type="predicted"/>
<evidence type="ECO:0000256" key="1">
    <source>
        <dbReference type="SAM" id="Phobius"/>
    </source>
</evidence>
<reference evidence="2" key="1">
    <citation type="journal article" date="2013" name="Genome Res.">
        <title>A second-generation assembly of the Drosophila simulans genome provides new insights into patterns of lineage-specific divergence.</title>
        <authorList>
            <person name="Hu T.T."/>
            <person name="Eisen M.B."/>
            <person name="Thornton K.R."/>
            <person name="Andolfatto P."/>
        </authorList>
    </citation>
    <scope>NUCLEOTIDE SEQUENCE [LARGE SCALE GENOMIC DNA]</scope>
    <source>
        <strain evidence="2">W501</strain>
    </source>
</reference>
<dbReference type="AlphaFoldDB" id="A0A0J9R2E4"/>
<feature type="transmembrane region" description="Helical" evidence="1">
    <location>
        <begin position="29"/>
        <end position="49"/>
    </location>
</feature>
<evidence type="ECO:0000313" key="2">
    <source>
        <dbReference type="EMBL" id="KMY90258.1"/>
    </source>
</evidence>
<dbReference type="Proteomes" id="UP000035880">
    <property type="component" value="Chromosome 2L"/>
</dbReference>
<dbReference type="Bgee" id="FBgn0270769">
    <property type="expression patterns" value="Expressed in male reproductive system and 2 other cell types or tissues"/>
</dbReference>
<name>A0A0J9R2E4_DROSI</name>
<reference evidence="2" key="2">
    <citation type="submission" date="2014-06" db="EMBL/GenBank/DDBJ databases">
        <authorList>
            <person name="Hu T."/>
            <person name="Eisen M.B."/>
            <person name="Thornton K.R."/>
            <person name="Andolfatto P."/>
        </authorList>
    </citation>
    <scope>NUCLEOTIDE SEQUENCE</scope>
    <source>
        <strain evidence="2">W501</strain>
    </source>
</reference>
<keyword evidence="1" id="KW-1133">Transmembrane helix</keyword>
<keyword evidence="1" id="KW-0472">Membrane</keyword>
<sequence>MCQSLISNSENFIVFIYPALEMQSKQLRWTLLLILALAMVVEGSILGFGTKKSNKAPVKVEVPEKQPALNKKLSDDYINGVLSIQGQMLFNAVNKPSSLKLYRSARYMQSPQDYPDLLGLQ</sequence>
<organism evidence="2">
    <name type="scientific">Drosophila simulans</name>
    <name type="common">Fruit fly</name>
    <dbReference type="NCBI Taxonomy" id="7240"/>
    <lineage>
        <taxon>Eukaryota</taxon>
        <taxon>Metazoa</taxon>
        <taxon>Ecdysozoa</taxon>
        <taxon>Arthropoda</taxon>
        <taxon>Hexapoda</taxon>
        <taxon>Insecta</taxon>
        <taxon>Pterygota</taxon>
        <taxon>Neoptera</taxon>
        <taxon>Endopterygota</taxon>
        <taxon>Diptera</taxon>
        <taxon>Brachycera</taxon>
        <taxon>Muscomorpha</taxon>
        <taxon>Ephydroidea</taxon>
        <taxon>Drosophilidae</taxon>
        <taxon>Drosophila</taxon>
        <taxon>Sophophora</taxon>
    </lineage>
</organism>